<dbReference type="GeneID" id="59380532"/>
<reference evidence="7" key="1">
    <citation type="submission" date="2019-07" db="EMBL/GenBank/DDBJ databases">
        <authorList>
            <person name="Palmer J.M."/>
        </authorList>
    </citation>
    <scope>NUCLEOTIDE SEQUENCE</scope>
    <source>
        <strain evidence="7">PC9</strain>
    </source>
</reference>
<keyword evidence="2" id="KW-0999">Mitochondrion inner membrane</keyword>
<name>A0A8H6ZPZ2_PLEOS</name>
<evidence type="ECO:0000313" key="8">
    <source>
        <dbReference type="Proteomes" id="UP000623687"/>
    </source>
</evidence>
<evidence type="ECO:0000256" key="2">
    <source>
        <dbReference type="ARBA" id="ARBA00022792"/>
    </source>
</evidence>
<evidence type="ECO:0000256" key="6">
    <source>
        <dbReference type="ARBA" id="ARBA00038273"/>
    </source>
</evidence>
<dbReference type="Proteomes" id="UP000623687">
    <property type="component" value="Unassembled WGS sequence"/>
</dbReference>
<dbReference type="OrthoDB" id="270318at2759"/>
<keyword evidence="8" id="KW-1185">Reference proteome</keyword>
<evidence type="ECO:0000256" key="5">
    <source>
        <dbReference type="ARBA" id="ARBA00023136"/>
    </source>
</evidence>
<organism evidence="7 8">
    <name type="scientific">Pleurotus ostreatus</name>
    <name type="common">Oyster mushroom</name>
    <name type="synonym">White-rot fungus</name>
    <dbReference type="NCBI Taxonomy" id="5322"/>
    <lineage>
        <taxon>Eukaryota</taxon>
        <taxon>Fungi</taxon>
        <taxon>Dikarya</taxon>
        <taxon>Basidiomycota</taxon>
        <taxon>Agaricomycotina</taxon>
        <taxon>Agaricomycetes</taxon>
        <taxon>Agaricomycetidae</taxon>
        <taxon>Agaricales</taxon>
        <taxon>Pleurotineae</taxon>
        <taxon>Pleurotaceae</taxon>
        <taxon>Pleurotus</taxon>
    </lineage>
</organism>
<proteinExistence type="inferred from homology"/>
<keyword evidence="3" id="KW-0809">Transit peptide</keyword>
<dbReference type="SUPFAM" id="SSF48576">
    <property type="entry name" value="Terpenoid synthases"/>
    <property type="match status" value="1"/>
</dbReference>
<dbReference type="PANTHER" id="PTHR21181:SF13">
    <property type="entry name" value="NADH DEHYDROGENASE (UBIQUINONE) COMPLEX I, ASSEMBLY FACTOR 6"/>
    <property type="match status" value="1"/>
</dbReference>
<dbReference type="InterPro" id="IPR002060">
    <property type="entry name" value="Squ/phyt_synthse"/>
</dbReference>
<evidence type="ECO:0000256" key="4">
    <source>
        <dbReference type="ARBA" id="ARBA00023128"/>
    </source>
</evidence>
<accession>A0A8H6ZPZ2</accession>
<comment type="similarity">
    <text evidence="6">Belongs to the NDUFAF6 family.</text>
</comment>
<evidence type="ECO:0000313" key="7">
    <source>
        <dbReference type="EMBL" id="KAF7422558.1"/>
    </source>
</evidence>
<dbReference type="AlphaFoldDB" id="A0A8H6ZPZ2"/>
<dbReference type="EMBL" id="JACETU010000008">
    <property type="protein sequence ID" value="KAF7422558.1"/>
    <property type="molecule type" value="Genomic_DNA"/>
</dbReference>
<sequence length="345" mass="38530">MSSEGSREPQRGLRHALPTCRTSYLRQILFNLIPIGGDACNIVSAGAFDSWERQSNRILSRPSPETRLRIFPYLPVLAKGVAAGWLFGAKVIFGTFSVELAMIGDSVSNPVIGQMRMQFWRDAVKGVYENSPPRHPIALALSDVCRQHKIQRYHLNRLIDARDAELHTPEHLTSESLTDHAEATSSTLLYALLSLLTIPSNSLDSLSHAASHVGVAQGIVTLLRGLPYHASKGRMTIPAEITSKHGVSQEEVFRRGKEAKGIVDAVYEFAVLANDHLITARDMLSKLDDGKVPRGAMPVFLTGIPQALFLERLESSDFNAFEPRLQVRDWKLAWRIWRGYHQRTF</sequence>
<dbReference type="Gene3D" id="1.10.600.10">
    <property type="entry name" value="Farnesyl Diphosphate Synthase"/>
    <property type="match status" value="1"/>
</dbReference>
<dbReference type="Pfam" id="PF00494">
    <property type="entry name" value="SQS_PSY"/>
    <property type="match status" value="1"/>
</dbReference>
<dbReference type="VEuPathDB" id="FungiDB:PC9H_010714"/>
<keyword evidence="4" id="KW-0496">Mitochondrion</keyword>
<dbReference type="InterPro" id="IPR008949">
    <property type="entry name" value="Isoprenoid_synthase_dom_sf"/>
</dbReference>
<dbReference type="PANTHER" id="PTHR21181">
    <property type="match status" value="1"/>
</dbReference>
<comment type="caution">
    <text evidence="7">The sequence shown here is derived from an EMBL/GenBank/DDBJ whole genome shotgun (WGS) entry which is preliminary data.</text>
</comment>
<dbReference type="GO" id="GO:0005743">
    <property type="term" value="C:mitochondrial inner membrane"/>
    <property type="evidence" value="ECO:0007669"/>
    <property type="project" value="UniProtKB-SubCell"/>
</dbReference>
<evidence type="ECO:0000256" key="3">
    <source>
        <dbReference type="ARBA" id="ARBA00022946"/>
    </source>
</evidence>
<comment type="subcellular location">
    <subcellularLocation>
        <location evidence="1">Mitochondrion inner membrane</location>
    </subcellularLocation>
</comment>
<evidence type="ECO:0000256" key="1">
    <source>
        <dbReference type="ARBA" id="ARBA00004273"/>
    </source>
</evidence>
<keyword evidence="5" id="KW-0472">Membrane</keyword>
<gene>
    <name evidence="7" type="ORF">PC9H_010714</name>
</gene>
<dbReference type="RefSeq" id="XP_036627590.1">
    <property type="nucleotide sequence ID" value="XM_036780207.1"/>
</dbReference>
<dbReference type="GO" id="GO:0032981">
    <property type="term" value="P:mitochondrial respiratory chain complex I assembly"/>
    <property type="evidence" value="ECO:0007669"/>
    <property type="project" value="TreeGrafter"/>
</dbReference>
<protein>
    <submittedName>
        <fullName evidence="7">Uncharacterized protein</fullName>
    </submittedName>
</protein>